<name>A0A0P1BMS6_9BASI</name>
<keyword evidence="2" id="KW-1185">Reference proteome</keyword>
<dbReference type="EMBL" id="CCYA01000270">
    <property type="protein sequence ID" value="CEH18188.1"/>
    <property type="molecule type" value="Genomic_DNA"/>
</dbReference>
<dbReference type="AlphaFoldDB" id="A0A0P1BMS6"/>
<protein>
    <submittedName>
        <fullName evidence="1">Uncharacterized protein</fullName>
    </submittedName>
</protein>
<sequence length="56" mass="5920">MTCAAISSRQVPGYPGRLRNSCILKDTSLTGARSSTKPKIHYANLDASQEPPSSVG</sequence>
<reference evidence="1 2" key="1">
    <citation type="submission" date="2014-09" db="EMBL/GenBank/DDBJ databases">
        <authorList>
            <person name="Magalhaes I.L.F."/>
            <person name="Oliveira U."/>
            <person name="Santos F.R."/>
            <person name="Vidigal T.H.D.A."/>
            <person name="Brescovit A.D."/>
            <person name="Santos A.J."/>
        </authorList>
    </citation>
    <scope>NUCLEOTIDE SEQUENCE [LARGE SCALE GENOMIC DNA]</scope>
</reference>
<evidence type="ECO:0000313" key="1">
    <source>
        <dbReference type="EMBL" id="CEH18188.1"/>
    </source>
</evidence>
<organism evidence="1 2">
    <name type="scientific">Ceraceosorus bombacis</name>
    <dbReference type="NCBI Taxonomy" id="401625"/>
    <lineage>
        <taxon>Eukaryota</taxon>
        <taxon>Fungi</taxon>
        <taxon>Dikarya</taxon>
        <taxon>Basidiomycota</taxon>
        <taxon>Ustilaginomycotina</taxon>
        <taxon>Exobasidiomycetes</taxon>
        <taxon>Ceraceosorales</taxon>
        <taxon>Ceraceosoraceae</taxon>
        <taxon>Ceraceosorus</taxon>
    </lineage>
</organism>
<accession>A0A0P1BMS6</accession>
<dbReference type="Proteomes" id="UP000054845">
    <property type="component" value="Unassembled WGS sequence"/>
</dbReference>
<proteinExistence type="predicted"/>
<evidence type="ECO:0000313" key="2">
    <source>
        <dbReference type="Proteomes" id="UP000054845"/>
    </source>
</evidence>